<organism evidence="1">
    <name type="scientific">viral metagenome</name>
    <dbReference type="NCBI Taxonomy" id="1070528"/>
    <lineage>
        <taxon>unclassified sequences</taxon>
        <taxon>metagenomes</taxon>
        <taxon>organismal metagenomes</taxon>
    </lineage>
</organism>
<name>A0A6C0F985_9ZZZZ</name>
<sequence>MDIYGDEYQQCQDFAKKFEESEIGKHYKDNFCLKETGRTVTPSVVNAAYNNIKPYITNSLEEVQSKVRKKLCVLPKGHVGRCSCFPKVFIQSALTKKIDGKTDTSIFSTPGADDYVFKNRATRLFPIALTNKQERSIRQPQGNKLKCAIPLKEQTTPFMMATALIDWMVYTMNVDKMSEFINYNSETYKCYHTNNSMINHKNFLIYYFNTYNRTVFNEHGNTICPIIHKELEISNVADITRDNRTIIDKYDIQMGHISSRCNECYTIYGTNLVMMTREGNRIIGEYSFIEEEWLNVLRTILSQFPPPC</sequence>
<protein>
    <submittedName>
        <fullName evidence="1">Uncharacterized protein</fullName>
    </submittedName>
</protein>
<dbReference type="EMBL" id="MN738742">
    <property type="protein sequence ID" value="QHT36450.1"/>
    <property type="molecule type" value="Genomic_DNA"/>
</dbReference>
<proteinExistence type="predicted"/>
<accession>A0A6C0F985</accession>
<reference evidence="1" key="1">
    <citation type="journal article" date="2020" name="Nature">
        <title>Giant virus diversity and host interactions through global metagenomics.</title>
        <authorList>
            <person name="Schulz F."/>
            <person name="Roux S."/>
            <person name="Paez-Espino D."/>
            <person name="Jungbluth S."/>
            <person name="Walsh D.A."/>
            <person name="Denef V.J."/>
            <person name="McMahon K.D."/>
            <person name="Konstantinidis K.T."/>
            <person name="Eloe-Fadrosh E.A."/>
            <person name="Kyrpides N.C."/>
            <person name="Woyke T."/>
        </authorList>
    </citation>
    <scope>NUCLEOTIDE SEQUENCE</scope>
    <source>
        <strain evidence="1">GVMAG-S-ERX555931-87</strain>
    </source>
</reference>
<evidence type="ECO:0000313" key="1">
    <source>
        <dbReference type="EMBL" id="QHT36450.1"/>
    </source>
</evidence>
<dbReference type="AlphaFoldDB" id="A0A6C0F985"/>